<dbReference type="Pfam" id="PF07686">
    <property type="entry name" value="V-set"/>
    <property type="match status" value="1"/>
</dbReference>
<keyword evidence="2" id="KW-1064">Adaptive immunity</keyword>
<gene>
    <name evidence="6" type="ORF">GDO54_013557</name>
</gene>
<dbReference type="SMART" id="SM00406">
    <property type="entry name" value="IGv"/>
    <property type="match status" value="1"/>
</dbReference>
<feature type="domain" description="Ig-like" evidence="5">
    <location>
        <begin position="15"/>
        <end position="119"/>
    </location>
</feature>
<dbReference type="InterPro" id="IPR050199">
    <property type="entry name" value="IgHV"/>
</dbReference>
<feature type="chain" id="PRO_5043808381" description="Ig-like domain-containing protein" evidence="4">
    <location>
        <begin position="16"/>
        <end position="119"/>
    </location>
</feature>
<dbReference type="PROSITE" id="PS50835">
    <property type="entry name" value="IG_LIKE"/>
    <property type="match status" value="1"/>
</dbReference>
<keyword evidence="1" id="KW-0391">Immunity</keyword>
<evidence type="ECO:0000256" key="4">
    <source>
        <dbReference type="SAM" id="SignalP"/>
    </source>
</evidence>
<name>A0AAV3AK94_PYXAD</name>
<dbReference type="InterPro" id="IPR007110">
    <property type="entry name" value="Ig-like_dom"/>
</dbReference>
<evidence type="ECO:0000313" key="6">
    <source>
        <dbReference type="EMBL" id="DBA22538.1"/>
    </source>
</evidence>
<organism evidence="6 7">
    <name type="scientific">Pyxicephalus adspersus</name>
    <name type="common">African bullfrog</name>
    <dbReference type="NCBI Taxonomy" id="30357"/>
    <lineage>
        <taxon>Eukaryota</taxon>
        <taxon>Metazoa</taxon>
        <taxon>Chordata</taxon>
        <taxon>Craniata</taxon>
        <taxon>Vertebrata</taxon>
        <taxon>Euteleostomi</taxon>
        <taxon>Amphibia</taxon>
        <taxon>Batrachia</taxon>
        <taxon>Anura</taxon>
        <taxon>Neobatrachia</taxon>
        <taxon>Ranoidea</taxon>
        <taxon>Pyxicephalidae</taxon>
        <taxon>Pyxicephalinae</taxon>
        <taxon>Pyxicephalus</taxon>
    </lineage>
</organism>
<dbReference type="GO" id="GO:0002250">
    <property type="term" value="P:adaptive immune response"/>
    <property type="evidence" value="ECO:0007669"/>
    <property type="project" value="UniProtKB-KW"/>
</dbReference>
<sequence length="119" mass="13191">MVSVSFLHLFTSVTSQITMVESGPGIVKPTGTLDLTCKVTGASLTDSTNIYAVSWVRQLENKKMEWLGLIFYDADTRYGSSVQGRLTLSRDTNKGEVYFKLAEARDQDSATYYCARSTV</sequence>
<evidence type="ECO:0000259" key="5">
    <source>
        <dbReference type="PROSITE" id="PS50835"/>
    </source>
</evidence>
<dbReference type="SUPFAM" id="SSF48726">
    <property type="entry name" value="Immunoglobulin"/>
    <property type="match status" value="1"/>
</dbReference>
<dbReference type="Gene3D" id="2.60.40.10">
    <property type="entry name" value="Immunoglobulins"/>
    <property type="match status" value="1"/>
</dbReference>
<keyword evidence="4" id="KW-0732">Signal</keyword>
<dbReference type="GO" id="GO:0019814">
    <property type="term" value="C:immunoglobulin complex"/>
    <property type="evidence" value="ECO:0007669"/>
    <property type="project" value="UniProtKB-KW"/>
</dbReference>
<dbReference type="Proteomes" id="UP001181693">
    <property type="component" value="Unassembled WGS sequence"/>
</dbReference>
<reference evidence="6" key="1">
    <citation type="thesis" date="2020" institute="ProQuest LLC" country="789 East Eisenhower Parkway, Ann Arbor, MI, USA">
        <title>Comparative Genomics and Chromosome Evolution.</title>
        <authorList>
            <person name="Mudd A.B."/>
        </authorList>
    </citation>
    <scope>NUCLEOTIDE SEQUENCE</scope>
    <source>
        <strain evidence="6">1538</strain>
        <tissue evidence="6">Blood</tissue>
    </source>
</reference>
<evidence type="ECO:0000256" key="1">
    <source>
        <dbReference type="ARBA" id="ARBA00022859"/>
    </source>
</evidence>
<keyword evidence="7" id="KW-1185">Reference proteome</keyword>
<comment type="caution">
    <text evidence="6">The sequence shown here is derived from an EMBL/GenBank/DDBJ whole genome shotgun (WGS) entry which is preliminary data.</text>
</comment>
<dbReference type="InterPro" id="IPR036179">
    <property type="entry name" value="Ig-like_dom_sf"/>
</dbReference>
<evidence type="ECO:0000256" key="3">
    <source>
        <dbReference type="ARBA" id="ARBA00043265"/>
    </source>
</evidence>
<accession>A0AAV3AK94</accession>
<dbReference type="AlphaFoldDB" id="A0AAV3AK94"/>
<dbReference type="EMBL" id="DYDO01000006">
    <property type="protein sequence ID" value="DBA22538.1"/>
    <property type="molecule type" value="Genomic_DNA"/>
</dbReference>
<protein>
    <recommendedName>
        <fullName evidence="5">Ig-like domain-containing protein</fullName>
    </recommendedName>
</protein>
<feature type="signal peptide" evidence="4">
    <location>
        <begin position="1"/>
        <end position="15"/>
    </location>
</feature>
<dbReference type="InterPro" id="IPR013106">
    <property type="entry name" value="Ig_V-set"/>
</dbReference>
<dbReference type="InterPro" id="IPR013783">
    <property type="entry name" value="Ig-like_fold"/>
</dbReference>
<evidence type="ECO:0000313" key="7">
    <source>
        <dbReference type="Proteomes" id="UP001181693"/>
    </source>
</evidence>
<keyword evidence="3" id="KW-1280">Immunoglobulin</keyword>
<dbReference type="GO" id="GO:0005576">
    <property type="term" value="C:extracellular region"/>
    <property type="evidence" value="ECO:0007669"/>
    <property type="project" value="UniProtKB-ARBA"/>
</dbReference>
<proteinExistence type="predicted"/>
<evidence type="ECO:0000256" key="2">
    <source>
        <dbReference type="ARBA" id="ARBA00023130"/>
    </source>
</evidence>
<dbReference type="PANTHER" id="PTHR23266">
    <property type="entry name" value="IMMUNOGLOBULIN HEAVY CHAIN"/>
    <property type="match status" value="1"/>
</dbReference>